<reference evidence="2" key="1">
    <citation type="journal article" date="2014" name="PLoS ONE">
        <title>Transcriptome-Based Identification of ABC Transporters in the Western Tarnished Plant Bug Lygus hesperus.</title>
        <authorList>
            <person name="Hull J.J."/>
            <person name="Chaney K."/>
            <person name="Geib S.M."/>
            <person name="Fabrick J.A."/>
            <person name="Brent C.S."/>
            <person name="Walsh D."/>
            <person name="Lavine L.C."/>
        </authorList>
    </citation>
    <scope>NUCLEOTIDE SEQUENCE</scope>
</reference>
<dbReference type="EMBL" id="GBHO01039928">
    <property type="protein sequence ID" value="JAG03676.1"/>
    <property type="molecule type" value="Transcribed_RNA"/>
</dbReference>
<evidence type="ECO:0000313" key="3">
    <source>
        <dbReference type="EMBL" id="JAG31647.1"/>
    </source>
</evidence>
<evidence type="ECO:0000313" key="1">
    <source>
        <dbReference type="EMBL" id="JAG03676.1"/>
    </source>
</evidence>
<organism evidence="2">
    <name type="scientific">Lygus hesperus</name>
    <name type="common">Western plant bug</name>
    <dbReference type="NCBI Taxonomy" id="30085"/>
    <lineage>
        <taxon>Eukaryota</taxon>
        <taxon>Metazoa</taxon>
        <taxon>Ecdysozoa</taxon>
        <taxon>Arthropoda</taxon>
        <taxon>Hexapoda</taxon>
        <taxon>Insecta</taxon>
        <taxon>Pterygota</taxon>
        <taxon>Neoptera</taxon>
        <taxon>Paraneoptera</taxon>
        <taxon>Hemiptera</taxon>
        <taxon>Heteroptera</taxon>
        <taxon>Panheteroptera</taxon>
        <taxon>Cimicomorpha</taxon>
        <taxon>Miridae</taxon>
        <taxon>Mirini</taxon>
        <taxon>Lygus</taxon>
    </lineage>
</organism>
<dbReference type="EMBL" id="GBHO01039925">
    <property type="protein sequence ID" value="JAG03679.1"/>
    <property type="molecule type" value="Transcribed_RNA"/>
</dbReference>
<dbReference type="AlphaFoldDB" id="A0A0A9W7D3"/>
<name>A0A0A9W7D3_LYGHE</name>
<sequence length="109" mass="12332">MLPYRCFRETQMYSSDENDPHTKRAIRIICQTKPKLFQPMTGFMAKDLTTIGDTTDLGRALGIGGHPPKGRDSLTKIRLEATDRTSQTLHEIATITSRPFFKPLFHPGI</sequence>
<proteinExistence type="predicted"/>
<accession>A0A0A9W7D3</accession>
<dbReference type="EMBL" id="GBHO01011957">
    <property type="protein sequence ID" value="JAG31647.1"/>
    <property type="molecule type" value="Transcribed_RNA"/>
</dbReference>
<protein>
    <submittedName>
        <fullName evidence="2">LPS-assembly protein lptD</fullName>
    </submittedName>
</protein>
<reference evidence="2" key="2">
    <citation type="submission" date="2014-07" db="EMBL/GenBank/DDBJ databases">
        <authorList>
            <person name="Hull J."/>
        </authorList>
    </citation>
    <scope>NUCLEOTIDE SEQUENCE</scope>
</reference>
<gene>
    <name evidence="2" type="primary">lptD_2</name>
    <name evidence="3" type="synonym">lptD_3</name>
    <name evidence="1" type="synonym">lptD_5</name>
    <name evidence="2" type="ORF">CM83_46506</name>
    <name evidence="3" type="ORF">CM83_46508</name>
    <name evidence="1" type="ORF">CM83_46510</name>
</gene>
<evidence type="ECO:0000313" key="2">
    <source>
        <dbReference type="EMBL" id="JAG03679.1"/>
    </source>
</evidence>